<dbReference type="RefSeq" id="WP_227614991.1">
    <property type="nucleotide sequence ID" value="NZ_JAJEPR010000010.1"/>
</dbReference>
<feature type="domain" description="PLD phosphodiesterase" evidence="2">
    <location>
        <begin position="180"/>
        <end position="207"/>
    </location>
</feature>
<dbReference type="CDD" id="cd09113">
    <property type="entry name" value="PLDc_ymdC_like_2"/>
    <property type="match status" value="1"/>
</dbReference>
<dbReference type="GO" id="GO:0030572">
    <property type="term" value="F:phosphatidyltransferase activity"/>
    <property type="evidence" value="ECO:0007669"/>
    <property type="project" value="UniProtKB-ARBA"/>
</dbReference>
<evidence type="ECO:0000313" key="4">
    <source>
        <dbReference type="Proteomes" id="UP001197875"/>
    </source>
</evidence>
<accession>A0AAE3DSE0</accession>
<dbReference type="SUPFAM" id="SSF56024">
    <property type="entry name" value="Phospholipase D/nuclease"/>
    <property type="match status" value="2"/>
</dbReference>
<dbReference type="InterPro" id="IPR001736">
    <property type="entry name" value="PLipase_D/transphosphatidylase"/>
</dbReference>
<protein>
    <submittedName>
        <fullName evidence="3">Phospholipase D family protein</fullName>
    </submittedName>
</protein>
<keyword evidence="4" id="KW-1185">Reference proteome</keyword>
<dbReference type="SMART" id="SM00155">
    <property type="entry name" value="PLDc"/>
    <property type="match status" value="2"/>
</dbReference>
<dbReference type="GO" id="GO:0032049">
    <property type="term" value="P:cardiolipin biosynthetic process"/>
    <property type="evidence" value="ECO:0007669"/>
    <property type="project" value="UniProtKB-ARBA"/>
</dbReference>
<name>A0AAE3DSE0_9FIRM</name>
<proteinExistence type="predicted"/>
<dbReference type="PROSITE" id="PS50035">
    <property type="entry name" value="PLD"/>
    <property type="match status" value="2"/>
</dbReference>
<evidence type="ECO:0000313" key="3">
    <source>
        <dbReference type="EMBL" id="MCC2189707.1"/>
    </source>
</evidence>
<comment type="caution">
    <text evidence="3">The sequence shown here is derived from an EMBL/GenBank/DDBJ whole genome shotgun (WGS) entry which is preliminary data.</text>
</comment>
<evidence type="ECO:0000256" key="1">
    <source>
        <dbReference type="SAM" id="MobiDB-lite"/>
    </source>
</evidence>
<sequence>MMKTIILRLLQVVLLAVLVIIGVNVLEPLRPVKLSEEKQAAAEETVREIKESMKADSSSESGNTALENRSKDTAALENKERIACIDDNEEALVLRLRMIEAAKESLVFATFDFRADESGSAMMAAFYAAAERGVKVSLLLDGMNEFLYLERSELFKALCTHENVEVRVYNPIDAFHILKGNYRMHDKYLITDDTMYLLGGRNSNDIFLGDRKTGINADREIFVYEPEKGNGKSFQELEEYFASIWEESCVKEKKVSMKEAKKEAAEAKLLEHYQEICEKYPELGTAAETDWTKETYPAESITLINNGTQAAKHEPIMFYTLEKLMEESKDIVIQTPYVIADQSMYAVMEETAEHADVKIILNAVEKGSNPWGCTDYLNNKGKILGTGCSVYELMNEAAVHTKTIVVDDRMSIVGSYNWDMRSTYLDTELMLVIDSEKLNQHLREMNAEYMEKSREVLPDGTETEGAKFQEVEMTTAKKGIYQVLRVIIRPFRHLL</sequence>
<feature type="domain" description="PLD phosphodiesterase" evidence="2">
    <location>
        <begin position="395"/>
        <end position="422"/>
    </location>
</feature>
<dbReference type="Proteomes" id="UP001197875">
    <property type="component" value="Unassembled WGS sequence"/>
</dbReference>
<feature type="compositionally biased region" description="Polar residues" evidence="1">
    <location>
        <begin position="55"/>
        <end position="67"/>
    </location>
</feature>
<reference evidence="3 4" key="1">
    <citation type="submission" date="2021-10" db="EMBL/GenBank/DDBJ databases">
        <title>Anaerobic single-cell dispensing facilitates the cultivation of human gut bacteria.</title>
        <authorList>
            <person name="Afrizal A."/>
        </authorList>
    </citation>
    <scope>NUCLEOTIDE SEQUENCE [LARGE SCALE GENOMIC DNA]</scope>
    <source>
        <strain evidence="3 4">CLA-AA-H277</strain>
    </source>
</reference>
<evidence type="ECO:0000259" key="2">
    <source>
        <dbReference type="PROSITE" id="PS50035"/>
    </source>
</evidence>
<dbReference type="Gene3D" id="3.30.870.10">
    <property type="entry name" value="Endonuclease Chain A"/>
    <property type="match status" value="2"/>
</dbReference>
<dbReference type="EMBL" id="JAJEPR010000010">
    <property type="protein sequence ID" value="MCC2189707.1"/>
    <property type="molecule type" value="Genomic_DNA"/>
</dbReference>
<dbReference type="AlphaFoldDB" id="A0AAE3DSE0"/>
<organism evidence="3 4">
    <name type="scientific">Fusicatenibacter faecihominis</name>
    <dbReference type="NCBI Taxonomy" id="2881276"/>
    <lineage>
        <taxon>Bacteria</taxon>
        <taxon>Bacillati</taxon>
        <taxon>Bacillota</taxon>
        <taxon>Clostridia</taxon>
        <taxon>Lachnospirales</taxon>
        <taxon>Lachnospiraceae</taxon>
        <taxon>Fusicatenibacter</taxon>
    </lineage>
</organism>
<dbReference type="PANTHER" id="PTHR21248">
    <property type="entry name" value="CARDIOLIPIN SYNTHASE"/>
    <property type="match status" value="1"/>
</dbReference>
<dbReference type="InterPro" id="IPR025202">
    <property type="entry name" value="PLD-like_dom"/>
</dbReference>
<feature type="region of interest" description="Disordered" evidence="1">
    <location>
        <begin position="49"/>
        <end position="72"/>
    </location>
</feature>
<dbReference type="Pfam" id="PF13091">
    <property type="entry name" value="PLDc_2"/>
    <property type="match status" value="2"/>
</dbReference>
<dbReference type="PANTHER" id="PTHR21248:SF12">
    <property type="entry name" value="CARDIOLIPIN SYNTHASE C"/>
    <property type="match status" value="1"/>
</dbReference>
<gene>
    <name evidence="3" type="ORF">LKD71_07805</name>
</gene>